<dbReference type="InterPro" id="IPR050652">
    <property type="entry name" value="AN1_A20_ZnFinger"/>
</dbReference>
<feature type="domain" description="AN1-type" evidence="7">
    <location>
        <begin position="127"/>
        <end position="173"/>
    </location>
</feature>
<dbReference type="EMBL" id="GG666522">
    <property type="protein sequence ID" value="EEN59191.1"/>
    <property type="molecule type" value="Genomic_DNA"/>
</dbReference>
<dbReference type="InParanoid" id="C3YKE7"/>
<reference evidence="9" key="2">
    <citation type="journal article" date="2020" name="Nat. Ecol. Evol.">
        <title>Deeply conserved synteny resolves early events in vertebrate evolution.</title>
        <authorList>
            <person name="Simakov O."/>
            <person name="Marletaz F."/>
            <person name="Yue J.X."/>
            <person name="O'Connell B."/>
            <person name="Jenkins J."/>
            <person name="Brandt A."/>
            <person name="Calef R."/>
            <person name="Tung C.H."/>
            <person name="Huang T.K."/>
            <person name="Schmutz J."/>
            <person name="Satoh N."/>
            <person name="Yu J.K."/>
            <person name="Putnam N.H."/>
            <person name="Green R.E."/>
            <person name="Rokhsar D.S."/>
        </authorList>
    </citation>
    <scope>NUCLEOTIDE SEQUENCE [LARGE SCALE GENOMIC DNA]</scope>
    <source>
        <strain evidence="9">S238N-H82</strain>
    </source>
</reference>
<reference evidence="8" key="1">
    <citation type="journal article" date="2008" name="Nature">
        <title>The amphioxus genome and the evolution of the chordate karyotype.</title>
        <authorList>
            <consortium name="US DOE Joint Genome Institute (JGI-PGF)"/>
            <person name="Putnam N.H."/>
            <person name="Butts T."/>
            <person name="Ferrier D.E.K."/>
            <person name="Furlong R.F."/>
            <person name="Hellsten U."/>
            <person name="Kawashima T."/>
            <person name="Robinson-Rechavi M."/>
            <person name="Shoguchi E."/>
            <person name="Terry A."/>
            <person name="Yu J.-K."/>
            <person name="Benito-Gutierrez E.L."/>
            <person name="Dubchak I."/>
            <person name="Garcia-Fernandez J."/>
            <person name="Gibson-Brown J.J."/>
            <person name="Grigoriev I.V."/>
            <person name="Horton A.C."/>
            <person name="de Jong P.J."/>
            <person name="Jurka J."/>
            <person name="Kapitonov V.V."/>
            <person name="Kohara Y."/>
            <person name="Kuroki Y."/>
            <person name="Lindquist E."/>
            <person name="Lucas S."/>
            <person name="Osoegawa K."/>
            <person name="Pennacchio L.A."/>
            <person name="Salamov A.A."/>
            <person name="Satou Y."/>
            <person name="Sauka-Spengler T."/>
            <person name="Schmutz J."/>
            <person name="Shin-I T."/>
            <person name="Toyoda A."/>
            <person name="Bronner-Fraser M."/>
            <person name="Fujiyama A."/>
            <person name="Holland L.Z."/>
            <person name="Holland P.W.H."/>
            <person name="Satoh N."/>
            <person name="Rokhsar D.S."/>
        </authorList>
    </citation>
    <scope>NUCLEOTIDE SEQUENCE [LARGE SCALE GENOMIC DNA]</scope>
    <source>
        <strain evidence="8">S238N-H82</strain>
        <tissue evidence="8">Testes</tissue>
    </source>
</reference>
<dbReference type="FunFam" id="4.10.1110.10:FF:000001">
    <property type="entry name" value="Zinc finger AN1-type containing 6"/>
    <property type="match status" value="1"/>
</dbReference>
<dbReference type="RefSeq" id="XP_035671006.1">
    <property type="nucleotide sequence ID" value="XM_035815113.1"/>
</dbReference>
<evidence type="ECO:0000256" key="4">
    <source>
        <dbReference type="PROSITE-ProRule" id="PRU00449"/>
    </source>
</evidence>
<feature type="compositionally biased region" description="Polar residues" evidence="5">
    <location>
        <begin position="97"/>
        <end position="108"/>
    </location>
</feature>
<evidence type="ECO:0000259" key="6">
    <source>
        <dbReference type="PROSITE" id="PS51036"/>
    </source>
</evidence>
<accession>C3YKE7</accession>
<evidence type="ECO:0000256" key="5">
    <source>
        <dbReference type="SAM" id="MobiDB-lite"/>
    </source>
</evidence>
<dbReference type="PROSITE" id="PS51039">
    <property type="entry name" value="ZF_AN1"/>
    <property type="match status" value="1"/>
</dbReference>
<dbReference type="OrthoDB" id="428577at2759"/>
<dbReference type="SMART" id="SM00259">
    <property type="entry name" value="ZnF_A20"/>
    <property type="match status" value="1"/>
</dbReference>
<dbReference type="InterPro" id="IPR000058">
    <property type="entry name" value="Znf_AN1"/>
</dbReference>
<dbReference type="GeneID" id="118412315"/>
<dbReference type="AlphaFoldDB" id="C3YKE7"/>
<evidence type="ECO:0000313" key="10">
    <source>
        <dbReference type="RefSeq" id="XP_035671006.1"/>
    </source>
</evidence>
<sequence length="192" mass="20618">MDQAQANPTLCRNGCGFYGTSANDGMCSKCYKDTLRRKQNSPNSGRISPAGNSSSTSTNTVTHEEPSPVGSWDDAADSSTSPQAAEAQAEVEGAVAPTTTNAADSTTLQEEDQSDRSQNSPDSQKGKSKKNRCFTCRKKVGLTGFSCRCGGLYCGLHRYSDKHDCTFDYKAAGQEQIRKNNPVVVGEKIQKL</sequence>
<keyword evidence="3" id="KW-0862">Zinc</keyword>
<feature type="domain" description="A20-type" evidence="6">
    <location>
        <begin position="5"/>
        <end position="39"/>
    </location>
</feature>
<feature type="compositionally biased region" description="Low complexity" evidence="5">
    <location>
        <begin position="52"/>
        <end position="61"/>
    </location>
</feature>
<dbReference type="PANTHER" id="PTHR10634:SF149">
    <property type="entry name" value="AN1-TYPE DOMAIN-CONTAINING PROTEIN-RELATED"/>
    <property type="match status" value="1"/>
</dbReference>
<dbReference type="PROSITE" id="PS51036">
    <property type="entry name" value="ZF_A20"/>
    <property type="match status" value="1"/>
</dbReference>
<name>C3YKE7_BRAFL</name>
<organism>
    <name type="scientific">Branchiostoma floridae</name>
    <name type="common">Florida lancelet</name>
    <name type="synonym">Amphioxus</name>
    <dbReference type="NCBI Taxonomy" id="7739"/>
    <lineage>
        <taxon>Eukaryota</taxon>
        <taxon>Metazoa</taxon>
        <taxon>Chordata</taxon>
        <taxon>Cephalochordata</taxon>
        <taxon>Leptocardii</taxon>
        <taxon>Amphioxiformes</taxon>
        <taxon>Branchiostomatidae</taxon>
        <taxon>Branchiostoma</taxon>
    </lineage>
</organism>
<dbReference type="Proteomes" id="UP000001554">
    <property type="component" value="Chromosome 3"/>
</dbReference>
<dbReference type="InterPro" id="IPR002653">
    <property type="entry name" value="Znf_A20"/>
</dbReference>
<keyword evidence="1" id="KW-0479">Metal-binding</keyword>
<dbReference type="KEGG" id="bfo:118412315"/>
<dbReference type="PANTHER" id="PTHR10634">
    <property type="entry name" value="AN1-TYPE ZINC FINGER PROTEIN"/>
    <property type="match status" value="1"/>
</dbReference>
<evidence type="ECO:0000313" key="8">
    <source>
        <dbReference type="EMBL" id="EEN59191.1"/>
    </source>
</evidence>
<dbReference type="Gene3D" id="1.20.5.4770">
    <property type="match status" value="1"/>
</dbReference>
<dbReference type="SUPFAM" id="SSF118310">
    <property type="entry name" value="AN1-like Zinc finger"/>
    <property type="match status" value="1"/>
</dbReference>
<dbReference type="Pfam" id="PF01428">
    <property type="entry name" value="zf-AN1"/>
    <property type="match status" value="1"/>
</dbReference>
<dbReference type="SMART" id="SM00154">
    <property type="entry name" value="ZnF_AN1"/>
    <property type="match status" value="1"/>
</dbReference>
<protein>
    <submittedName>
        <fullName evidence="10">AN1-type zinc finger protein 6-like</fullName>
    </submittedName>
</protein>
<dbReference type="Gene3D" id="4.10.1110.10">
    <property type="entry name" value="AN1-like Zinc finger"/>
    <property type="match status" value="1"/>
</dbReference>
<dbReference type="InterPro" id="IPR035896">
    <property type="entry name" value="AN1-like_Znf"/>
</dbReference>
<feature type="region of interest" description="Disordered" evidence="5">
    <location>
        <begin position="36"/>
        <end position="129"/>
    </location>
</feature>
<evidence type="ECO:0000259" key="7">
    <source>
        <dbReference type="PROSITE" id="PS51039"/>
    </source>
</evidence>
<dbReference type="Pfam" id="PF01754">
    <property type="entry name" value="zf-A20"/>
    <property type="match status" value="1"/>
</dbReference>
<dbReference type="GO" id="GO:0008270">
    <property type="term" value="F:zinc ion binding"/>
    <property type="evidence" value="ECO:0007669"/>
    <property type="project" value="UniProtKB-KW"/>
</dbReference>
<reference evidence="10" key="3">
    <citation type="submission" date="2025-04" db="UniProtKB">
        <authorList>
            <consortium name="RefSeq"/>
        </authorList>
    </citation>
    <scope>IDENTIFICATION</scope>
    <source>
        <strain evidence="10">S238N-H82</strain>
        <tissue evidence="10">Testes</tissue>
    </source>
</reference>
<evidence type="ECO:0000256" key="3">
    <source>
        <dbReference type="ARBA" id="ARBA00022833"/>
    </source>
</evidence>
<keyword evidence="2 4" id="KW-0863">Zinc-finger</keyword>
<dbReference type="SUPFAM" id="SSF57716">
    <property type="entry name" value="Glucocorticoid receptor-like (DNA-binding domain)"/>
    <property type="match status" value="1"/>
</dbReference>
<dbReference type="eggNOG" id="KOG3173">
    <property type="taxonomic scope" value="Eukaryota"/>
</dbReference>
<dbReference type="OMA" id="RYADSHK"/>
<evidence type="ECO:0000256" key="2">
    <source>
        <dbReference type="ARBA" id="ARBA00022771"/>
    </source>
</evidence>
<dbReference type="GO" id="GO:0003677">
    <property type="term" value="F:DNA binding"/>
    <property type="evidence" value="ECO:0007669"/>
    <property type="project" value="InterPro"/>
</dbReference>
<evidence type="ECO:0000313" key="9">
    <source>
        <dbReference type="Proteomes" id="UP000001554"/>
    </source>
</evidence>
<dbReference type="STRING" id="7739.C3YKE7"/>
<feature type="compositionally biased region" description="Low complexity" evidence="5">
    <location>
        <begin position="83"/>
        <end position="96"/>
    </location>
</feature>
<gene>
    <name evidence="10" type="primary">LOC118412315</name>
    <name evidence="8" type="ORF">BRAFLDRAFT_226485</name>
</gene>
<proteinExistence type="predicted"/>
<keyword evidence="9" id="KW-1185">Reference proteome</keyword>
<evidence type="ECO:0000256" key="1">
    <source>
        <dbReference type="ARBA" id="ARBA00022723"/>
    </source>
</evidence>